<protein>
    <recommendedName>
        <fullName evidence="1">alkaline phosphatase</fullName>
        <ecNumber evidence="1">3.1.3.1</ecNumber>
    </recommendedName>
</protein>
<reference evidence="4" key="1">
    <citation type="submission" date="2022-08" db="UniProtKB">
        <authorList>
            <consortium name="EnsemblMetazoa"/>
        </authorList>
    </citation>
    <scope>IDENTIFICATION</scope>
    <source>
        <strain evidence="4">Israel</strain>
    </source>
</reference>
<dbReference type="EnsemblMetazoa" id="PPAI004507-RA">
    <property type="protein sequence ID" value="PPAI004507-PA"/>
    <property type="gene ID" value="PPAI004507"/>
</dbReference>
<feature type="binding site" evidence="2">
    <location>
        <position position="38"/>
    </location>
    <ligand>
        <name>Mg(2+)</name>
        <dbReference type="ChEBI" id="CHEBI:18420"/>
    </ligand>
</feature>
<dbReference type="GO" id="GO:0004035">
    <property type="term" value="F:alkaline phosphatase activity"/>
    <property type="evidence" value="ECO:0007669"/>
    <property type="project" value="UniProtKB-EC"/>
</dbReference>
<dbReference type="AlphaFoldDB" id="A0A1B0DA02"/>
<keyword evidence="2" id="KW-0479">Metal-binding</keyword>
<evidence type="ECO:0000313" key="5">
    <source>
        <dbReference type="Proteomes" id="UP000092462"/>
    </source>
</evidence>
<dbReference type="Proteomes" id="UP000092462">
    <property type="component" value="Unassembled WGS sequence"/>
</dbReference>
<organism evidence="4 5">
    <name type="scientific">Phlebotomus papatasi</name>
    <name type="common">Sandfly</name>
    <dbReference type="NCBI Taxonomy" id="29031"/>
    <lineage>
        <taxon>Eukaryota</taxon>
        <taxon>Metazoa</taxon>
        <taxon>Ecdysozoa</taxon>
        <taxon>Arthropoda</taxon>
        <taxon>Hexapoda</taxon>
        <taxon>Insecta</taxon>
        <taxon>Pterygota</taxon>
        <taxon>Neoptera</taxon>
        <taxon>Endopterygota</taxon>
        <taxon>Diptera</taxon>
        <taxon>Nematocera</taxon>
        <taxon>Psychodoidea</taxon>
        <taxon>Psychodidae</taxon>
        <taxon>Phlebotomus</taxon>
        <taxon>Phlebotomus</taxon>
    </lineage>
</organism>
<dbReference type="PANTHER" id="PTHR11596">
    <property type="entry name" value="ALKALINE PHOSPHATASE"/>
    <property type="match status" value="1"/>
</dbReference>
<evidence type="ECO:0000256" key="2">
    <source>
        <dbReference type="PIRSR" id="PIRSR601952-2"/>
    </source>
</evidence>
<comment type="cofactor">
    <cofactor evidence="2">
        <name>Mg(2+)</name>
        <dbReference type="ChEBI" id="CHEBI:18420"/>
    </cofactor>
    <text evidence="2">Binds 1 Mg(2+) ion.</text>
</comment>
<dbReference type="Gene3D" id="3.40.720.10">
    <property type="entry name" value="Alkaline Phosphatase, subunit A"/>
    <property type="match status" value="1"/>
</dbReference>
<comment type="similarity">
    <text evidence="3">Belongs to the alkaline phosphatase family.</text>
</comment>
<evidence type="ECO:0000256" key="3">
    <source>
        <dbReference type="RuleBase" id="RU003946"/>
    </source>
</evidence>
<dbReference type="InterPro" id="IPR001952">
    <property type="entry name" value="Alkaline_phosphatase"/>
</dbReference>
<sequence length="154" mass="16937">TSSSLGISFADSHNCTILLAFSLVGKATGIVTNTRITHATPATAYARSADREWESTAPEGCDDVAKQLIHGDVGSKIKVILGGGWREFVPKSVADAEGNSGFRTDNRNLIEEWLNLRRQNNANGVYVTTRVRFVTRVFTVFTFYVGYAFDKRLS</sequence>
<dbReference type="VEuPathDB" id="VectorBase:PPAI004507"/>
<feature type="binding site" evidence="2">
    <location>
        <position position="40"/>
    </location>
    <ligand>
        <name>Mg(2+)</name>
        <dbReference type="ChEBI" id="CHEBI:18420"/>
    </ligand>
</feature>
<dbReference type="InterPro" id="IPR017850">
    <property type="entry name" value="Alkaline_phosphatase_core_sf"/>
</dbReference>
<proteinExistence type="inferred from homology"/>
<dbReference type="EC" id="3.1.3.1" evidence="1"/>
<keyword evidence="2" id="KW-0460">Magnesium</keyword>
<dbReference type="GO" id="GO:0046872">
    <property type="term" value="F:metal ion binding"/>
    <property type="evidence" value="ECO:0007669"/>
    <property type="project" value="UniProtKB-KW"/>
</dbReference>
<dbReference type="PRINTS" id="PR00113">
    <property type="entry name" value="ALKPHPHTASE"/>
</dbReference>
<dbReference type="SUPFAM" id="SSF53649">
    <property type="entry name" value="Alkaline phosphatase-like"/>
    <property type="match status" value="1"/>
</dbReference>
<name>A0A1B0DA02_PHLPP</name>
<dbReference type="EMBL" id="AJVK01013131">
    <property type="status" value="NOT_ANNOTATED_CDS"/>
    <property type="molecule type" value="Genomic_DNA"/>
</dbReference>
<keyword evidence="5" id="KW-1185">Reference proteome</keyword>
<evidence type="ECO:0000256" key="1">
    <source>
        <dbReference type="ARBA" id="ARBA00012647"/>
    </source>
</evidence>
<dbReference type="PANTHER" id="PTHR11596:SF91">
    <property type="entry name" value="ALKALINE PHOSPHATASE-RELATED"/>
    <property type="match status" value="1"/>
</dbReference>
<accession>A0A1B0DA02</accession>
<dbReference type="Pfam" id="PF00245">
    <property type="entry name" value="Alk_phosphatase"/>
    <property type="match status" value="1"/>
</dbReference>
<evidence type="ECO:0000313" key="4">
    <source>
        <dbReference type="EnsemblMetazoa" id="PPAI004507-PA"/>
    </source>
</evidence>